<sequence>MKPTRADQRRARRALLRQTATIAFALGLAKVVRRKAMRGPSWT</sequence>
<protein>
    <submittedName>
        <fullName evidence="1">Uncharacterized protein</fullName>
    </submittedName>
</protein>
<evidence type="ECO:0000313" key="2">
    <source>
        <dbReference type="Proteomes" id="UP000399805"/>
    </source>
</evidence>
<reference evidence="1 2" key="1">
    <citation type="submission" date="2019-09" db="EMBL/GenBank/DDBJ databases">
        <authorList>
            <person name="Leyn A S."/>
        </authorList>
    </citation>
    <scope>NUCLEOTIDE SEQUENCE [LARGE SCALE GENOMIC DNA]</scope>
    <source>
        <strain evidence="1">AA231_1</strain>
    </source>
</reference>
<dbReference type="EMBL" id="CABVGP010000002">
    <property type="protein sequence ID" value="VVJ20962.1"/>
    <property type="molecule type" value="Genomic_DNA"/>
</dbReference>
<dbReference type="RefSeq" id="WP_277875425.1">
    <property type="nucleotide sequence ID" value="NZ_CABVGP010000002.1"/>
</dbReference>
<organism evidence="1 2">
    <name type="scientific">Amycolatopsis camponoti</name>
    <dbReference type="NCBI Taxonomy" id="2606593"/>
    <lineage>
        <taxon>Bacteria</taxon>
        <taxon>Bacillati</taxon>
        <taxon>Actinomycetota</taxon>
        <taxon>Actinomycetes</taxon>
        <taxon>Pseudonocardiales</taxon>
        <taxon>Pseudonocardiaceae</taxon>
        <taxon>Amycolatopsis</taxon>
    </lineage>
</organism>
<name>A0A6I8LUZ9_9PSEU</name>
<keyword evidence="2" id="KW-1185">Reference proteome</keyword>
<proteinExistence type="predicted"/>
<accession>A0A6I8LUZ9</accession>
<gene>
    <name evidence="1" type="ORF">AA23TX_05983</name>
</gene>
<evidence type="ECO:0000313" key="1">
    <source>
        <dbReference type="EMBL" id="VVJ20962.1"/>
    </source>
</evidence>
<dbReference type="Proteomes" id="UP000399805">
    <property type="component" value="Unassembled WGS sequence"/>
</dbReference>
<dbReference type="AlphaFoldDB" id="A0A6I8LUZ9"/>